<accession>A0A9N8JZA3</accession>
<name>A0A9N8JZA3_9PEZI</name>
<dbReference type="EMBL" id="CAIJEN010000016">
    <property type="protein sequence ID" value="CAD0095740.1"/>
    <property type="molecule type" value="Genomic_DNA"/>
</dbReference>
<protein>
    <submittedName>
        <fullName evidence="2">Uncharacterized protein</fullName>
    </submittedName>
</protein>
<feature type="region of interest" description="Disordered" evidence="1">
    <location>
        <begin position="27"/>
        <end position="56"/>
    </location>
</feature>
<evidence type="ECO:0000313" key="3">
    <source>
        <dbReference type="Proteomes" id="UP000716446"/>
    </source>
</evidence>
<dbReference type="AlphaFoldDB" id="A0A9N8JZA3"/>
<evidence type="ECO:0000256" key="1">
    <source>
        <dbReference type="SAM" id="MobiDB-lite"/>
    </source>
</evidence>
<feature type="region of interest" description="Disordered" evidence="1">
    <location>
        <begin position="95"/>
        <end position="125"/>
    </location>
</feature>
<reference evidence="2" key="1">
    <citation type="submission" date="2020-06" db="EMBL/GenBank/DDBJ databases">
        <authorList>
            <person name="Onetto C."/>
        </authorList>
    </citation>
    <scope>NUCLEOTIDE SEQUENCE</scope>
</reference>
<feature type="compositionally biased region" description="Polar residues" evidence="1">
    <location>
        <begin position="27"/>
        <end position="38"/>
    </location>
</feature>
<organism evidence="2 3">
    <name type="scientific">Aureobasidium vineae</name>
    <dbReference type="NCBI Taxonomy" id="2773715"/>
    <lineage>
        <taxon>Eukaryota</taxon>
        <taxon>Fungi</taxon>
        <taxon>Dikarya</taxon>
        <taxon>Ascomycota</taxon>
        <taxon>Pezizomycotina</taxon>
        <taxon>Dothideomycetes</taxon>
        <taxon>Dothideomycetidae</taxon>
        <taxon>Dothideales</taxon>
        <taxon>Saccotheciaceae</taxon>
        <taxon>Aureobasidium</taxon>
    </lineage>
</organism>
<feature type="compositionally biased region" description="Basic and acidic residues" evidence="1">
    <location>
        <begin position="107"/>
        <end position="117"/>
    </location>
</feature>
<gene>
    <name evidence="2" type="ORF">AWRI4619_LOCUS8964</name>
</gene>
<evidence type="ECO:0000313" key="2">
    <source>
        <dbReference type="EMBL" id="CAD0095740.1"/>
    </source>
</evidence>
<feature type="non-terminal residue" evidence="2">
    <location>
        <position position="1"/>
    </location>
</feature>
<sequence>NDGVPDCPTCGVFWRMDMEDLERSIPSLVSDQPYTSNARKAACGPSAPSTTGSTTSTLTEFTEISEISQELLGQACGPGILTPSSTCSSVTLYASSAPSTTSTPTKSPKDRDIDRPYDLPSPASATTLADLDEDFAYLRGGSLPAASSVSTLTEFTEHSRRSSISNASTTSAAASSSAMSTLTDFSELDFSSSVPTAPSSLSSVPPTLSTTTTISTSRPYKMMKVKKHRAMIEMSDGSAWIPPTLERIQAYISSQGERRLAPSHSARLVVASHTEHGSTIAMKYERAIAKVDRKVGIPPESRREILQRWGREFSDEEEE</sequence>
<dbReference type="Proteomes" id="UP000716446">
    <property type="component" value="Unassembled WGS sequence"/>
</dbReference>
<proteinExistence type="predicted"/>
<feature type="compositionally biased region" description="Low complexity" evidence="1">
    <location>
        <begin position="95"/>
        <end position="106"/>
    </location>
</feature>
<comment type="caution">
    <text evidence="2">The sequence shown here is derived from an EMBL/GenBank/DDBJ whole genome shotgun (WGS) entry which is preliminary data.</text>
</comment>
<keyword evidence="3" id="KW-1185">Reference proteome</keyword>